<sequence>MLFNAKELAMRFMGVGWRKVWCDPTQMEKIKNTRTRAGIRELIAQGIIKRKFTERGSNKPKRGPFFIPKDSVFKLNNNHAGQQQPTSTN</sequence>
<evidence type="ECO:0000259" key="4">
    <source>
        <dbReference type="SMART" id="SM01416"/>
    </source>
</evidence>
<dbReference type="EMBL" id="AJWJ01000001">
    <property type="protein sequence ID" value="KAF2078641.1"/>
    <property type="molecule type" value="Genomic_DNA"/>
</dbReference>
<dbReference type="Gene3D" id="1.10.1650.10">
    <property type="match status" value="1"/>
</dbReference>
<gene>
    <name evidence="5" type="ORF">CYY_000012</name>
</gene>
<organism evidence="5 6">
    <name type="scientific">Polysphondylium violaceum</name>
    <dbReference type="NCBI Taxonomy" id="133409"/>
    <lineage>
        <taxon>Eukaryota</taxon>
        <taxon>Amoebozoa</taxon>
        <taxon>Evosea</taxon>
        <taxon>Eumycetozoa</taxon>
        <taxon>Dictyostelia</taxon>
        <taxon>Dictyosteliales</taxon>
        <taxon>Dictyosteliaceae</taxon>
        <taxon>Polysphondylium</taxon>
    </lineage>
</organism>
<dbReference type="GO" id="GO:0003735">
    <property type="term" value="F:structural constituent of ribosome"/>
    <property type="evidence" value="ECO:0007669"/>
    <property type="project" value="InterPro"/>
</dbReference>
<feature type="domain" description="Large ribosomal subunit protein eL19" evidence="4">
    <location>
        <begin position="1"/>
        <end position="84"/>
    </location>
</feature>
<comment type="similarity">
    <text evidence="1">Belongs to the eukaryotic ribosomal protein eL19 family.</text>
</comment>
<evidence type="ECO:0000256" key="2">
    <source>
        <dbReference type="ARBA" id="ARBA00022980"/>
    </source>
</evidence>
<dbReference type="SUPFAM" id="SSF48140">
    <property type="entry name" value="Ribosomal protein L19 (L19e)"/>
    <property type="match status" value="1"/>
</dbReference>
<keyword evidence="3" id="KW-0687">Ribonucleoprotein</keyword>
<dbReference type="GO" id="GO:1990904">
    <property type="term" value="C:ribonucleoprotein complex"/>
    <property type="evidence" value="ECO:0007669"/>
    <property type="project" value="UniProtKB-KW"/>
</dbReference>
<dbReference type="GO" id="GO:0006412">
    <property type="term" value="P:translation"/>
    <property type="evidence" value="ECO:0007669"/>
    <property type="project" value="InterPro"/>
</dbReference>
<reference evidence="5" key="1">
    <citation type="submission" date="2020-01" db="EMBL/GenBank/DDBJ databases">
        <title>Development of genomics and gene disruption for Polysphondylium violaceum indicates a role for the polyketide synthase stlB in stalk morphogenesis.</title>
        <authorList>
            <person name="Narita B."/>
            <person name="Kawabe Y."/>
            <person name="Kin K."/>
            <person name="Saito T."/>
            <person name="Gibbs R."/>
            <person name="Kuspa A."/>
            <person name="Muzny D."/>
            <person name="Queller D."/>
            <person name="Richards S."/>
            <person name="Strassman J."/>
            <person name="Sucgang R."/>
            <person name="Worley K."/>
            <person name="Schaap P."/>
        </authorList>
    </citation>
    <scope>NUCLEOTIDE SEQUENCE</scope>
    <source>
        <strain evidence="5">QSvi11</strain>
    </source>
</reference>
<dbReference type="Proteomes" id="UP000695562">
    <property type="component" value="Unassembled WGS sequence"/>
</dbReference>
<dbReference type="InterPro" id="IPR000196">
    <property type="entry name" value="Ribosomal_eL19_dom"/>
</dbReference>
<keyword evidence="2" id="KW-0689">Ribosomal protein</keyword>
<name>A0A8J4QBS3_9MYCE</name>
<dbReference type="GO" id="GO:0005840">
    <property type="term" value="C:ribosome"/>
    <property type="evidence" value="ECO:0007669"/>
    <property type="project" value="UniProtKB-KW"/>
</dbReference>
<keyword evidence="6" id="KW-1185">Reference proteome</keyword>
<dbReference type="AlphaFoldDB" id="A0A8J4QBS3"/>
<protein>
    <recommendedName>
        <fullName evidence="4">Large ribosomal subunit protein eL19 domain-containing protein</fullName>
    </recommendedName>
</protein>
<evidence type="ECO:0000256" key="1">
    <source>
        <dbReference type="ARBA" id="ARBA00011082"/>
    </source>
</evidence>
<dbReference type="InterPro" id="IPR057259">
    <property type="entry name" value="Ribosomal_L19e"/>
</dbReference>
<evidence type="ECO:0000313" key="6">
    <source>
        <dbReference type="Proteomes" id="UP000695562"/>
    </source>
</evidence>
<evidence type="ECO:0000313" key="5">
    <source>
        <dbReference type="EMBL" id="KAF2078641.1"/>
    </source>
</evidence>
<accession>A0A8J4QBS3</accession>
<evidence type="ECO:0000256" key="3">
    <source>
        <dbReference type="ARBA" id="ARBA00023274"/>
    </source>
</evidence>
<proteinExistence type="inferred from homology"/>
<dbReference type="SMART" id="SM01416">
    <property type="entry name" value="Ribosomal_L19e"/>
    <property type="match status" value="1"/>
</dbReference>
<dbReference type="OrthoDB" id="5407653at2759"/>
<dbReference type="InterPro" id="IPR015972">
    <property type="entry name" value="Ribosomal_eL19_dom1"/>
</dbReference>
<dbReference type="InterPro" id="IPR035970">
    <property type="entry name" value="60S_ribosomal_eL19_sf"/>
</dbReference>
<comment type="caution">
    <text evidence="5">The sequence shown here is derived from an EMBL/GenBank/DDBJ whole genome shotgun (WGS) entry which is preliminary data.</text>
</comment>
<dbReference type="Pfam" id="PF01280">
    <property type="entry name" value="Ribosomal_L19e"/>
    <property type="match status" value="1"/>
</dbReference>